<dbReference type="OrthoDB" id="9798476at2"/>
<evidence type="ECO:0000313" key="2">
    <source>
        <dbReference type="EMBL" id="RKN79127.1"/>
    </source>
</evidence>
<dbReference type="Proteomes" id="UP000282311">
    <property type="component" value="Unassembled WGS sequence"/>
</dbReference>
<dbReference type="InterPro" id="IPR052573">
    <property type="entry name" value="DnaJ_C_subfamily_28"/>
</dbReference>
<feature type="domain" description="DnaJ homologue subfamily C member 28 conserved" evidence="1">
    <location>
        <begin position="49"/>
        <end position="108"/>
    </location>
</feature>
<reference evidence="2 3" key="1">
    <citation type="journal article" date="2007" name="Int. J. Syst. Evol. Microbiol.">
        <title>Paenibacillus ginsengarvi sp. nov., isolated from soil from ginseng cultivation.</title>
        <authorList>
            <person name="Yoon M.H."/>
            <person name="Ten L.N."/>
            <person name="Im W.T."/>
        </authorList>
    </citation>
    <scope>NUCLEOTIDE SEQUENCE [LARGE SCALE GENOMIC DNA]</scope>
    <source>
        <strain evidence="2 3">KCTC 13059</strain>
    </source>
</reference>
<dbReference type="InterPro" id="IPR018961">
    <property type="entry name" value="DnaJ_homolog_subfam-C_membr-28"/>
</dbReference>
<proteinExistence type="predicted"/>
<name>A0A3B0C692_9BACL</name>
<evidence type="ECO:0000313" key="3">
    <source>
        <dbReference type="Proteomes" id="UP000282311"/>
    </source>
</evidence>
<sequence>MPLWFRRNPATGKIEVPASPAVSAAPSTNGEVYENAASTIIQERRTQSWIDEAIRECQQNGGLDRLEGKGKPIEVPTGDIMNSILKNSGFLPAWLELQHEIRDDIRALIRQLDAGGDTASLPAKLADLNKKIAKYNNSVPTPVLQKGRLHADSLRQQANVWE</sequence>
<protein>
    <submittedName>
        <fullName evidence="2">DUF1992 domain-containing protein</fullName>
    </submittedName>
</protein>
<accession>A0A3B0C692</accession>
<dbReference type="PANTHER" id="PTHR39158:SF1">
    <property type="entry name" value="DNAJ HOMOLOG SUBFAMILY C MEMBER 28"/>
    <property type="match status" value="1"/>
</dbReference>
<dbReference type="Pfam" id="PF09350">
    <property type="entry name" value="DJC28_CD"/>
    <property type="match status" value="1"/>
</dbReference>
<keyword evidence="3" id="KW-1185">Reference proteome</keyword>
<comment type="caution">
    <text evidence="2">The sequence shown here is derived from an EMBL/GenBank/DDBJ whole genome shotgun (WGS) entry which is preliminary data.</text>
</comment>
<dbReference type="PANTHER" id="PTHR39158">
    <property type="entry name" value="OS08G0560600 PROTEIN"/>
    <property type="match status" value="1"/>
</dbReference>
<dbReference type="EMBL" id="RBAH01000016">
    <property type="protein sequence ID" value="RKN79127.1"/>
    <property type="molecule type" value="Genomic_DNA"/>
</dbReference>
<gene>
    <name evidence="2" type="ORF">D7M11_20805</name>
</gene>
<evidence type="ECO:0000259" key="1">
    <source>
        <dbReference type="Pfam" id="PF09350"/>
    </source>
</evidence>
<dbReference type="AlphaFoldDB" id="A0A3B0C692"/>
<organism evidence="2 3">
    <name type="scientific">Paenibacillus ginsengarvi</name>
    <dbReference type="NCBI Taxonomy" id="400777"/>
    <lineage>
        <taxon>Bacteria</taxon>
        <taxon>Bacillati</taxon>
        <taxon>Bacillota</taxon>
        <taxon>Bacilli</taxon>
        <taxon>Bacillales</taxon>
        <taxon>Paenibacillaceae</taxon>
        <taxon>Paenibacillus</taxon>
    </lineage>
</organism>